<dbReference type="InterPro" id="IPR019734">
    <property type="entry name" value="TPR_rpt"/>
</dbReference>
<comment type="cofactor">
    <cofactor evidence="1">
        <name>Fe(2+)</name>
        <dbReference type="ChEBI" id="CHEBI:29033"/>
    </cofactor>
</comment>
<dbReference type="FunFam" id="1.20.58.1370:FF:000001">
    <property type="entry name" value="lysine-specific demethylase 6A isoform X2"/>
    <property type="match status" value="1"/>
</dbReference>
<dbReference type="GO" id="GO:0046872">
    <property type="term" value="F:metal ion binding"/>
    <property type="evidence" value="ECO:0007669"/>
    <property type="project" value="UniProtKB-KW"/>
</dbReference>
<dbReference type="Pfam" id="PF00515">
    <property type="entry name" value="TPR_1"/>
    <property type="match status" value="1"/>
</dbReference>
<keyword evidence="6" id="KW-0156">Chromatin regulator</keyword>
<dbReference type="PROSITE" id="PS50005">
    <property type="entry name" value="TPR"/>
    <property type="match status" value="2"/>
</dbReference>
<evidence type="ECO:0000256" key="9">
    <source>
        <dbReference type="ARBA" id="ARBA00023004"/>
    </source>
</evidence>
<evidence type="ECO:0000259" key="15">
    <source>
        <dbReference type="PROSITE" id="PS51184"/>
    </source>
</evidence>
<dbReference type="Pfam" id="PF21326">
    <property type="entry name" value="KDM6_GATAL"/>
    <property type="match status" value="1"/>
</dbReference>
<dbReference type="SUPFAM" id="SSF48452">
    <property type="entry name" value="TPR-like"/>
    <property type="match status" value="1"/>
</dbReference>
<evidence type="ECO:0000313" key="16">
    <source>
        <dbReference type="EMBL" id="KER23273.1"/>
    </source>
</evidence>
<feature type="region of interest" description="Disordered" evidence="14">
    <location>
        <begin position="1076"/>
        <end position="1133"/>
    </location>
</feature>
<dbReference type="EMBL" id="KL596857">
    <property type="protein sequence ID" value="KER23273.1"/>
    <property type="molecule type" value="Genomic_DNA"/>
</dbReference>
<evidence type="ECO:0000256" key="4">
    <source>
        <dbReference type="ARBA" id="ARBA00022723"/>
    </source>
</evidence>
<dbReference type="InterPro" id="IPR048560">
    <property type="entry name" value="KDM6A_B-like_GATAL"/>
</dbReference>
<dbReference type="SUPFAM" id="SSF51197">
    <property type="entry name" value="Clavaminate synthase-like"/>
    <property type="match status" value="1"/>
</dbReference>
<feature type="region of interest" description="Disordered" evidence="14">
    <location>
        <begin position="942"/>
        <end position="963"/>
    </location>
</feature>
<feature type="compositionally biased region" description="Polar residues" evidence="14">
    <location>
        <begin position="1113"/>
        <end position="1123"/>
    </location>
</feature>
<gene>
    <name evidence="16" type="ORF">T265_08808</name>
</gene>
<dbReference type="SMART" id="SM00558">
    <property type="entry name" value="JmjC"/>
    <property type="match status" value="1"/>
</dbReference>
<keyword evidence="17" id="KW-1185">Reference proteome</keyword>
<dbReference type="Pfam" id="PF02373">
    <property type="entry name" value="JmjC"/>
    <property type="match status" value="1"/>
</dbReference>
<evidence type="ECO:0000256" key="7">
    <source>
        <dbReference type="ARBA" id="ARBA00022964"/>
    </source>
</evidence>
<evidence type="ECO:0000256" key="13">
    <source>
        <dbReference type="SAM" id="Coils"/>
    </source>
</evidence>
<keyword evidence="12" id="KW-0802">TPR repeat</keyword>
<keyword evidence="7" id="KW-0223">Dioxygenase</keyword>
<keyword evidence="4" id="KW-0479">Metal-binding</keyword>
<feature type="compositionally biased region" description="Low complexity" evidence="14">
    <location>
        <begin position="635"/>
        <end position="645"/>
    </location>
</feature>
<dbReference type="KEGG" id="ovi:T265_08808"/>
<dbReference type="InterPro" id="IPR046941">
    <property type="entry name" value="KDM6_GATAL_sf"/>
</dbReference>
<comment type="similarity">
    <text evidence="11">Belongs to the UTX family.</text>
</comment>
<evidence type="ECO:0000256" key="2">
    <source>
        <dbReference type="ARBA" id="ARBA00004123"/>
    </source>
</evidence>
<dbReference type="SMART" id="SM00028">
    <property type="entry name" value="TPR"/>
    <property type="match status" value="7"/>
</dbReference>
<evidence type="ECO:0000256" key="3">
    <source>
        <dbReference type="ARBA" id="ARBA00022553"/>
    </source>
</evidence>
<feature type="coiled-coil region" evidence="13">
    <location>
        <begin position="161"/>
        <end position="188"/>
    </location>
</feature>
<keyword evidence="8" id="KW-0560">Oxidoreductase</keyword>
<dbReference type="GeneID" id="20322987"/>
<dbReference type="Gene3D" id="1.25.40.10">
    <property type="entry name" value="Tetratricopeptide repeat domain"/>
    <property type="match status" value="2"/>
</dbReference>
<keyword evidence="3" id="KW-0597">Phosphoprotein</keyword>
<dbReference type="Proteomes" id="UP000054324">
    <property type="component" value="Unassembled WGS sequence"/>
</dbReference>
<sequence length="1587" mass="176906">MPIQYNTVRRRRGLRSLASPAAMEIEEARNAVHNLCQLIRVMGPKKPPTFKGLIGNELLGMHAPRRDRNQAVCLGRNSSLDFLWEQCLSAVHPHSRNICKCCSHMSGNELQLSVFHHDDCKLLSQLDCLEFGIFKPEAVEQVDRRRLLERAVLYFDSIIAHTVLEIEKDRAREEADALAELELSAREEDLSAVRFRIYEDYAERFNKLIDPKVYLYLGHFQLLLHRFDDALSAYLKYEALCPADSTQNCAFLYGFGLCAFRFNAFHKTVRLFQQILYLQPWFPKAKELHIRLGYIYKLQHNFDKSLKHFRQALNDSSPSTFSRIEIRFHIAHLFEVCGKPKQASLEYRQLLDTEKNHAPAHIRHLCLRQLAWLHHTGACVAKGEGAPEKGLDVQWLQSALELDNTNGKTWYLLGRCQAALNRVQEAFAAYRSSIDKTEASADTWCSIGVLYQEQSQPMDALQAYFCAVQLDKCHVAAWANLGTLYESMQQYKEALKCYKNAVNADKNNELKPELRARLAILQQIVPRLPEKLLTGGAHVGGSPGAQSASGAAALGNSGPGCGSITKLPTVDEAWSLPIPAELTQRQMQLMLQEAAANSDDSSLGGLRPEKHLSSILLATPLASILRKRTGRHHSSNSSDSQKVVSEGSMETNVKRPKREGSPVVAPLTVQQQQMLQTLQAQETSLSAAHRHLLNQLQNQALRYHQHCQTQRRRGTAPESGSREFTQKSSSVLHASPATARTESENNDPLESGNPSGVVSGEEAVDLFPTDDTLPTVVGSPGADHLPEEDLAFLTDDLLAQLNRSEAAANLDLVEFALFANAPSGSEQVRPSSGSHNTEEKASNPRMEEKCSLGDGSDLLKSGNPGPMDCTETINSPTSGTDALGCCRSNNSDPVDLYTYLTRPLFTPASATASLTVNMSSSQILNNIRGLGRSGGPWWPGIQPEGSPIPVQPAKPYPPPPKDRLLPPTPSVYLEGRKDAHSPELMRYCFSQPVVVIRGLAAALRLDLGLFSTKTLVEAHPDHRIEVRTQVPQPPDVNRDSQGRTVWFCESPRTVTTISKFAAYQARSFVEALREEKSASSVNSPNPTFAGQPSHTGIGASSEHGPVPARKDSSCTTPDANLSSDPRIGHGAHPLRTPELLKAGVRTTAETPASDPNQKASRSIKPKLIRFGTNCDLSDEKKWFPQLHELTKLPTFVRVVSAFNMLSHVGYPLLGMNTVQLYLKVPGCRTPGHQENNCFCAVNINIGPGDCEWFSVPEQYWGAIHDLCERNNVDYLTGSWWPHLETLYNEEIPVYRFIQRPGDLVWINAGTVHWVQAIGWCNNIAWNVGPMTARQYNMAVERYEFNRLRGVKSIVPMIHFSWQLAKNLKVSDPGLYELIKQTLLRTMVQSQLATDFVEKLGLPIKRHGKQPDDVAHSCHDCEIEVFNLLYVMAQDKKLVVRCLDCARRIDPSLRAFTILVEYSMHELAEVYDDFKLQTLRACAGNGHRPRSNGPSGRVIKAHPKFIWNGGPKKDKCNIKFWHLVVIIRVPKISRIGHSYVQSCPYEVGVRFGRGSRILLAAGGFTYRLYENGEKFCGTVGLFARFLTQ</sequence>
<feature type="repeat" description="TPR" evidence="12">
    <location>
        <begin position="475"/>
        <end position="508"/>
    </location>
</feature>
<dbReference type="InterPro" id="IPR051630">
    <property type="entry name" value="Corepressor-Demethylase"/>
</dbReference>
<evidence type="ECO:0000313" key="17">
    <source>
        <dbReference type="Proteomes" id="UP000054324"/>
    </source>
</evidence>
<feature type="repeat" description="TPR" evidence="12">
    <location>
        <begin position="286"/>
        <end position="319"/>
    </location>
</feature>
<name>A0A074Z843_OPIVI</name>
<accession>A0A074Z843</accession>
<dbReference type="InterPro" id="IPR003347">
    <property type="entry name" value="JmjC_dom"/>
</dbReference>
<dbReference type="GO" id="GO:0000978">
    <property type="term" value="F:RNA polymerase II cis-regulatory region sequence-specific DNA binding"/>
    <property type="evidence" value="ECO:0007669"/>
    <property type="project" value="TreeGrafter"/>
</dbReference>
<dbReference type="GO" id="GO:0031490">
    <property type="term" value="F:chromatin DNA binding"/>
    <property type="evidence" value="ECO:0007669"/>
    <property type="project" value="TreeGrafter"/>
</dbReference>
<evidence type="ECO:0000256" key="11">
    <source>
        <dbReference type="ARBA" id="ARBA00034483"/>
    </source>
</evidence>
<feature type="compositionally biased region" description="Basic residues" evidence="14">
    <location>
        <begin position="705"/>
        <end position="714"/>
    </location>
</feature>
<evidence type="ECO:0000256" key="8">
    <source>
        <dbReference type="ARBA" id="ARBA00023002"/>
    </source>
</evidence>
<evidence type="ECO:0000256" key="12">
    <source>
        <dbReference type="PROSITE-ProRule" id="PRU00339"/>
    </source>
</evidence>
<dbReference type="GO" id="GO:0044666">
    <property type="term" value="C:MLL3/4 complex"/>
    <property type="evidence" value="ECO:0007669"/>
    <property type="project" value="TreeGrafter"/>
</dbReference>
<dbReference type="OrthoDB" id="418911at2759"/>
<dbReference type="RefSeq" id="XP_009172979.1">
    <property type="nucleotide sequence ID" value="XM_009174715.1"/>
</dbReference>
<dbReference type="Gene3D" id="2.60.120.650">
    <property type="entry name" value="Cupin"/>
    <property type="match status" value="1"/>
</dbReference>
<dbReference type="GO" id="GO:0032452">
    <property type="term" value="F:histone demethylase activity"/>
    <property type="evidence" value="ECO:0007669"/>
    <property type="project" value="UniProtKB-ARBA"/>
</dbReference>
<feature type="compositionally biased region" description="Polar residues" evidence="14">
    <location>
        <begin position="823"/>
        <end position="835"/>
    </location>
</feature>
<comment type="subcellular location">
    <subcellularLocation>
        <location evidence="2">Nucleus</location>
    </subcellularLocation>
</comment>
<feature type="compositionally biased region" description="Polar residues" evidence="14">
    <location>
        <begin position="746"/>
        <end position="756"/>
    </location>
</feature>
<keyword evidence="10" id="KW-0539">Nucleus</keyword>
<organism evidence="16 17">
    <name type="scientific">Opisthorchis viverrini</name>
    <name type="common">Southeast Asian liver fluke</name>
    <dbReference type="NCBI Taxonomy" id="6198"/>
    <lineage>
        <taxon>Eukaryota</taxon>
        <taxon>Metazoa</taxon>
        <taxon>Spiralia</taxon>
        <taxon>Lophotrochozoa</taxon>
        <taxon>Platyhelminthes</taxon>
        <taxon>Trematoda</taxon>
        <taxon>Digenea</taxon>
        <taxon>Opisthorchiida</taxon>
        <taxon>Opisthorchiata</taxon>
        <taxon>Opisthorchiidae</taxon>
        <taxon>Opisthorchis</taxon>
    </lineage>
</organism>
<dbReference type="STRING" id="6198.A0A074Z843"/>
<evidence type="ECO:0000256" key="5">
    <source>
        <dbReference type="ARBA" id="ARBA00022833"/>
    </source>
</evidence>
<reference evidence="16 17" key="1">
    <citation type="submission" date="2013-11" db="EMBL/GenBank/DDBJ databases">
        <title>Opisthorchis viverrini - life in the bile duct.</title>
        <authorList>
            <person name="Young N.D."/>
            <person name="Nagarajan N."/>
            <person name="Lin S.J."/>
            <person name="Korhonen P.K."/>
            <person name="Jex A.R."/>
            <person name="Hall R.S."/>
            <person name="Safavi-Hemami H."/>
            <person name="Kaewkong W."/>
            <person name="Bertrand D."/>
            <person name="Gao S."/>
            <person name="Seet Q."/>
            <person name="Wongkham S."/>
            <person name="Teh B.T."/>
            <person name="Wongkham C."/>
            <person name="Intapan P.M."/>
            <person name="Maleewong W."/>
            <person name="Yang X."/>
            <person name="Hu M."/>
            <person name="Wang Z."/>
            <person name="Hofmann A."/>
            <person name="Sternberg P.W."/>
            <person name="Tan P."/>
            <person name="Wang J."/>
            <person name="Gasser R.B."/>
        </authorList>
    </citation>
    <scope>NUCLEOTIDE SEQUENCE [LARGE SCALE GENOMIC DNA]</scope>
</reference>
<feature type="region of interest" description="Disordered" evidence="14">
    <location>
        <begin position="627"/>
        <end position="662"/>
    </location>
</feature>
<dbReference type="GO" id="GO:0010468">
    <property type="term" value="P:regulation of gene expression"/>
    <property type="evidence" value="ECO:0007669"/>
    <property type="project" value="TreeGrafter"/>
</dbReference>
<evidence type="ECO:0000256" key="1">
    <source>
        <dbReference type="ARBA" id="ARBA00001954"/>
    </source>
</evidence>
<keyword evidence="13" id="KW-0175">Coiled coil</keyword>
<keyword evidence="9" id="KW-0408">Iron</keyword>
<evidence type="ECO:0000256" key="14">
    <source>
        <dbReference type="SAM" id="MobiDB-lite"/>
    </source>
</evidence>
<dbReference type="PANTHER" id="PTHR14017:SF1">
    <property type="entry name" value="LD02225P"/>
    <property type="match status" value="1"/>
</dbReference>
<feature type="domain" description="JmjC" evidence="15">
    <location>
        <begin position="1181"/>
        <end position="1344"/>
    </location>
</feature>
<dbReference type="Gene3D" id="2.10.110.20">
    <property type="match status" value="1"/>
</dbReference>
<dbReference type="PANTHER" id="PTHR14017">
    <property type="entry name" value="LYSINE-SPECIFIC DEMETHYLASE"/>
    <property type="match status" value="1"/>
</dbReference>
<keyword evidence="5" id="KW-0862">Zinc</keyword>
<feature type="region of interest" description="Disordered" evidence="14">
    <location>
        <begin position="823"/>
        <end position="853"/>
    </location>
</feature>
<dbReference type="GO" id="GO:0051213">
    <property type="term" value="F:dioxygenase activity"/>
    <property type="evidence" value="ECO:0007669"/>
    <property type="project" value="UniProtKB-KW"/>
</dbReference>
<dbReference type="InterPro" id="IPR048562">
    <property type="entry name" value="KDM6A_B-like_C-hel"/>
</dbReference>
<dbReference type="InterPro" id="IPR011990">
    <property type="entry name" value="TPR-like_helical_dom_sf"/>
</dbReference>
<evidence type="ECO:0000256" key="6">
    <source>
        <dbReference type="ARBA" id="ARBA00022853"/>
    </source>
</evidence>
<feature type="compositionally biased region" description="Polar residues" evidence="14">
    <location>
        <begin position="1078"/>
        <end position="1094"/>
    </location>
</feature>
<feature type="compositionally biased region" description="Pro residues" evidence="14">
    <location>
        <begin position="949"/>
        <end position="959"/>
    </location>
</feature>
<feature type="region of interest" description="Disordered" evidence="14">
    <location>
        <begin position="705"/>
        <end position="760"/>
    </location>
</feature>
<dbReference type="PROSITE" id="PS50293">
    <property type="entry name" value="TPR_REGION"/>
    <property type="match status" value="1"/>
</dbReference>
<dbReference type="CTD" id="20322987"/>
<protein>
    <recommendedName>
        <fullName evidence="15">JmjC domain-containing protein</fullName>
    </recommendedName>
</protein>
<proteinExistence type="inferred from homology"/>
<evidence type="ECO:0000256" key="10">
    <source>
        <dbReference type="ARBA" id="ARBA00023242"/>
    </source>
</evidence>
<dbReference type="Pfam" id="PF21322">
    <property type="entry name" value="KDM6_C-hel"/>
    <property type="match status" value="1"/>
</dbReference>
<feature type="compositionally biased region" description="Basic and acidic residues" evidence="14">
    <location>
        <begin position="836"/>
        <end position="851"/>
    </location>
</feature>
<dbReference type="Gene3D" id="1.20.58.1370">
    <property type="match status" value="1"/>
</dbReference>
<dbReference type="PROSITE" id="PS51184">
    <property type="entry name" value="JMJC"/>
    <property type="match status" value="1"/>
</dbReference>